<organism evidence="2 3">
    <name type="scientific">Porphyra umbilicalis</name>
    <name type="common">Purple laver</name>
    <name type="synonym">Red alga</name>
    <dbReference type="NCBI Taxonomy" id="2786"/>
    <lineage>
        <taxon>Eukaryota</taxon>
        <taxon>Rhodophyta</taxon>
        <taxon>Bangiophyceae</taxon>
        <taxon>Bangiales</taxon>
        <taxon>Bangiaceae</taxon>
        <taxon>Porphyra</taxon>
    </lineage>
</organism>
<keyword evidence="3" id="KW-1185">Reference proteome</keyword>
<accession>A0A1X6P5A0</accession>
<feature type="compositionally biased region" description="Polar residues" evidence="1">
    <location>
        <begin position="86"/>
        <end position="97"/>
    </location>
</feature>
<evidence type="ECO:0000256" key="1">
    <source>
        <dbReference type="SAM" id="MobiDB-lite"/>
    </source>
</evidence>
<dbReference type="AlphaFoldDB" id="A0A1X6P5A0"/>
<sequence length="252" mass="25543">MTGSFFLRSLRLLAKAESSGSPDSALHSPSDALVPHGGGGGWPRPPPSPAGSAASARRRRRRSGGRPPPLPRSPSIASTIGDASERSTGSCRISVCSSGDEALGAPVDAPDRRRRWSSASSAGGASAASSSAASTLSSSTAGGDRAVADALRSWDGAGFHPALVGQLRSAADALARGRSVLRRRSRGWATSPPASAAAAEAAAGDQVLTGSTKALAAAVRSLVLALEAERLERERAEVAARLLVPGGGWRRR</sequence>
<dbReference type="EMBL" id="KV918882">
    <property type="protein sequence ID" value="OSX76024.1"/>
    <property type="molecule type" value="Genomic_DNA"/>
</dbReference>
<reference evidence="2 3" key="1">
    <citation type="submission" date="2017-03" db="EMBL/GenBank/DDBJ databases">
        <title>WGS assembly of Porphyra umbilicalis.</title>
        <authorList>
            <person name="Brawley S.H."/>
            <person name="Blouin N.A."/>
            <person name="Ficko-Blean E."/>
            <person name="Wheeler G.L."/>
            <person name="Lohr M."/>
            <person name="Goodson H.V."/>
            <person name="Jenkins J.W."/>
            <person name="Blaby-Haas C.E."/>
            <person name="Helliwell K.E."/>
            <person name="Chan C."/>
            <person name="Marriage T."/>
            <person name="Bhattacharya D."/>
            <person name="Klein A.S."/>
            <person name="Badis Y."/>
            <person name="Brodie J."/>
            <person name="Cao Y."/>
            <person name="Collen J."/>
            <person name="Dittami S.M."/>
            <person name="Gachon C.M."/>
            <person name="Green B.R."/>
            <person name="Karpowicz S."/>
            <person name="Kim J.W."/>
            <person name="Kudahl U."/>
            <person name="Lin S."/>
            <person name="Michel G."/>
            <person name="Mittag M."/>
            <person name="Olson B.J."/>
            <person name="Pangilinan J."/>
            <person name="Peng Y."/>
            <person name="Qiu H."/>
            <person name="Shu S."/>
            <person name="Singer J.T."/>
            <person name="Smith A.G."/>
            <person name="Sprecher B.N."/>
            <person name="Wagner V."/>
            <person name="Wang W."/>
            <person name="Wang Z.-Y."/>
            <person name="Yan J."/>
            <person name="Yarish C."/>
            <person name="Zoeuner-Riek S."/>
            <person name="Zhuang Y."/>
            <person name="Zou Y."/>
            <person name="Lindquist E.A."/>
            <person name="Grimwood J."/>
            <person name="Barry K."/>
            <person name="Rokhsar D.S."/>
            <person name="Schmutz J."/>
            <person name="Stiller J.W."/>
            <person name="Grossman A.R."/>
            <person name="Prochnik S.E."/>
        </authorList>
    </citation>
    <scope>NUCLEOTIDE SEQUENCE [LARGE SCALE GENOMIC DNA]</scope>
    <source>
        <strain evidence="2">4086291</strain>
    </source>
</reference>
<name>A0A1X6P5A0_PORUM</name>
<feature type="region of interest" description="Disordered" evidence="1">
    <location>
        <begin position="16"/>
        <end position="141"/>
    </location>
</feature>
<evidence type="ECO:0000313" key="3">
    <source>
        <dbReference type="Proteomes" id="UP000218209"/>
    </source>
</evidence>
<evidence type="ECO:0000313" key="2">
    <source>
        <dbReference type="EMBL" id="OSX76024.1"/>
    </source>
</evidence>
<feature type="compositionally biased region" description="Low complexity" evidence="1">
    <location>
        <begin position="117"/>
        <end position="141"/>
    </location>
</feature>
<dbReference type="Proteomes" id="UP000218209">
    <property type="component" value="Unassembled WGS sequence"/>
</dbReference>
<protein>
    <submittedName>
        <fullName evidence="2">Uncharacterized protein</fullName>
    </submittedName>
</protein>
<proteinExistence type="predicted"/>
<gene>
    <name evidence="2" type="ORF">BU14_0209s0017</name>
</gene>